<evidence type="ECO:0000313" key="6">
    <source>
        <dbReference type="EMBL" id="OFC72589.1"/>
    </source>
</evidence>
<proteinExistence type="predicted"/>
<dbReference type="EMBL" id="MDHN01000004">
    <property type="protein sequence ID" value="OFC72589.1"/>
    <property type="molecule type" value="Genomic_DNA"/>
</dbReference>
<evidence type="ECO:0000256" key="2">
    <source>
        <dbReference type="ARBA" id="ARBA00022617"/>
    </source>
</evidence>
<evidence type="ECO:0000313" key="7">
    <source>
        <dbReference type="Proteomes" id="UP000175691"/>
    </source>
</evidence>
<keyword evidence="7" id="KW-1185">Reference proteome</keyword>
<evidence type="ECO:0000256" key="3">
    <source>
        <dbReference type="ARBA" id="ARBA00022723"/>
    </source>
</evidence>
<accession>A0A1E7ZGF1</accession>
<dbReference type="GO" id="GO:0019825">
    <property type="term" value="F:oxygen binding"/>
    <property type="evidence" value="ECO:0007669"/>
    <property type="project" value="InterPro"/>
</dbReference>
<comment type="caution">
    <text evidence="6">The sequence shown here is derived from an EMBL/GenBank/DDBJ whole genome shotgun (WGS) entry which is preliminary data.</text>
</comment>
<dbReference type="GO" id="GO:0020037">
    <property type="term" value="F:heme binding"/>
    <property type="evidence" value="ECO:0007669"/>
    <property type="project" value="InterPro"/>
</dbReference>
<gene>
    <name evidence="6" type="ORF">BFC18_03080</name>
</gene>
<dbReference type="InterPro" id="IPR001486">
    <property type="entry name" value="Hemoglobin_trunc"/>
</dbReference>
<feature type="binding site" description="distal binding residue" evidence="5">
    <location>
        <position position="63"/>
    </location>
    <ligand>
        <name>heme</name>
        <dbReference type="ChEBI" id="CHEBI:30413"/>
    </ligand>
    <ligandPart>
        <name>Fe</name>
        <dbReference type="ChEBI" id="CHEBI:18248"/>
    </ligandPart>
</feature>
<dbReference type="SUPFAM" id="SSF46458">
    <property type="entry name" value="Globin-like"/>
    <property type="match status" value="1"/>
</dbReference>
<dbReference type="GO" id="GO:0046872">
    <property type="term" value="F:metal ion binding"/>
    <property type="evidence" value="ECO:0007669"/>
    <property type="project" value="UniProtKB-KW"/>
</dbReference>
<name>A0A1E7ZGF1_9ALTE</name>
<dbReference type="CDD" id="cd00454">
    <property type="entry name" value="TrHb1_N"/>
    <property type="match status" value="1"/>
</dbReference>
<dbReference type="Pfam" id="PF01152">
    <property type="entry name" value="Bac_globin"/>
    <property type="match status" value="1"/>
</dbReference>
<dbReference type="AlphaFoldDB" id="A0A1E7ZGF1"/>
<sequence length="111" mass="12456">MGGEAKVTEIVNNFVTEVEQEPVILAYFEGSDIDRFIAKFEEQICMVSGGGCQYTGDTMEQVHGGMNISEKDFNLTVDLLINAMDKANVPHPLQNRLLNKLAPMRSQMLYR</sequence>
<dbReference type="STRING" id="1656094.BFC18_03080"/>
<keyword evidence="3 5" id="KW-0479">Metal-binding</keyword>
<protein>
    <submittedName>
        <fullName evidence="6">Globin</fullName>
    </submittedName>
</protein>
<evidence type="ECO:0000256" key="5">
    <source>
        <dbReference type="PIRSR" id="PIRSR601486-1"/>
    </source>
</evidence>
<evidence type="ECO:0000256" key="1">
    <source>
        <dbReference type="ARBA" id="ARBA00022448"/>
    </source>
</evidence>
<organism evidence="6 7">
    <name type="scientific">Alteromonas confluentis</name>
    <dbReference type="NCBI Taxonomy" id="1656094"/>
    <lineage>
        <taxon>Bacteria</taxon>
        <taxon>Pseudomonadati</taxon>
        <taxon>Pseudomonadota</taxon>
        <taxon>Gammaproteobacteria</taxon>
        <taxon>Alteromonadales</taxon>
        <taxon>Alteromonadaceae</taxon>
        <taxon>Alteromonas/Salinimonas group</taxon>
        <taxon>Alteromonas</taxon>
    </lineage>
</organism>
<dbReference type="InterPro" id="IPR009050">
    <property type="entry name" value="Globin-like_sf"/>
</dbReference>
<reference evidence="6 7" key="1">
    <citation type="submission" date="2016-08" db="EMBL/GenBank/DDBJ databases">
        <authorList>
            <person name="Seilhamer J.J."/>
        </authorList>
    </citation>
    <scope>NUCLEOTIDE SEQUENCE [LARGE SCALE GENOMIC DNA]</scope>
    <source>
        <strain evidence="6 7">KCTC 42603</strain>
    </source>
</reference>
<keyword evidence="1" id="KW-0813">Transport</keyword>
<evidence type="ECO:0000256" key="4">
    <source>
        <dbReference type="ARBA" id="ARBA00023004"/>
    </source>
</evidence>
<keyword evidence="4 5" id="KW-0408">Iron</keyword>
<keyword evidence="2 5" id="KW-0349">Heme</keyword>
<dbReference type="Gene3D" id="1.10.490.10">
    <property type="entry name" value="Globins"/>
    <property type="match status" value="1"/>
</dbReference>
<dbReference type="Proteomes" id="UP000175691">
    <property type="component" value="Unassembled WGS sequence"/>
</dbReference>
<dbReference type="InterPro" id="IPR012292">
    <property type="entry name" value="Globin/Proto"/>
</dbReference>
<dbReference type="OrthoDB" id="9795814at2"/>